<dbReference type="Pfam" id="PF19432">
    <property type="entry name" value="RME-8_N"/>
    <property type="match status" value="1"/>
</dbReference>
<dbReference type="Proteomes" id="UP000054995">
    <property type="component" value="Unassembled WGS sequence"/>
</dbReference>
<dbReference type="AlphaFoldDB" id="A0A0V1G1E6"/>
<comment type="caution">
    <text evidence="2">The sequence shown here is derived from an EMBL/GenBank/DDBJ whole genome shotgun (WGS) entry which is preliminary data.</text>
</comment>
<feature type="domain" description="DnaJ homologue subfamily C GRV2/DNAJC13 N-terminal" evidence="1">
    <location>
        <begin position="163"/>
        <end position="222"/>
    </location>
</feature>
<keyword evidence="3" id="KW-1185">Reference proteome</keyword>
<evidence type="ECO:0000259" key="1">
    <source>
        <dbReference type="Pfam" id="PF19432"/>
    </source>
</evidence>
<proteinExistence type="predicted"/>
<dbReference type="InterPro" id="IPR045802">
    <property type="entry name" value="GRV2/DNAJC13_N"/>
</dbReference>
<dbReference type="OrthoDB" id="5920040at2759"/>
<accession>A0A0V1G1E6</accession>
<dbReference type="InterPro" id="IPR043502">
    <property type="entry name" value="DNA/RNA_pol_sf"/>
</dbReference>
<evidence type="ECO:0000313" key="3">
    <source>
        <dbReference type="Proteomes" id="UP000054995"/>
    </source>
</evidence>
<protein>
    <recommendedName>
        <fullName evidence="1">DnaJ homologue subfamily C GRV2/DNAJC13 N-terminal domain-containing protein</fullName>
    </recommendedName>
</protein>
<organism evidence="2 3">
    <name type="scientific">Trichinella pseudospiralis</name>
    <name type="common">Parasitic roundworm</name>
    <dbReference type="NCBI Taxonomy" id="6337"/>
    <lineage>
        <taxon>Eukaryota</taxon>
        <taxon>Metazoa</taxon>
        <taxon>Ecdysozoa</taxon>
        <taxon>Nematoda</taxon>
        <taxon>Enoplea</taxon>
        <taxon>Dorylaimia</taxon>
        <taxon>Trichinellida</taxon>
        <taxon>Trichinellidae</taxon>
        <taxon>Trichinella</taxon>
    </lineage>
</organism>
<dbReference type="PANTHER" id="PTHR47331">
    <property type="entry name" value="PHD-TYPE DOMAIN-CONTAINING PROTEIN"/>
    <property type="match status" value="1"/>
</dbReference>
<gene>
    <name evidence="2" type="ORF">T4D_2498</name>
</gene>
<sequence>MNITYYCIITDEIDHGTTLPQGFRTLTPWKDWALMATARNGGVSLNSLLNTDSNLITLLLGILVRFRCGRIAVKADVKGMFNQVAVTPADSDMLAFLWTSSVDRQPDELIRDTFSVLVCFPALANITLRETVKRKDMAIAQIVNEAFYMDDLYWSDDDEGVVINAIVDINTSELDPVDWVEVFQALRRLFASKIGFHAFTAVAKICGKQGNFIVSALKLQHSERS</sequence>
<dbReference type="SUPFAM" id="SSF56672">
    <property type="entry name" value="DNA/RNA polymerases"/>
    <property type="match status" value="1"/>
</dbReference>
<evidence type="ECO:0000313" key="2">
    <source>
        <dbReference type="EMBL" id="KRY92134.1"/>
    </source>
</evidence>
<reference evidence="2 3" key="1">
    <citation type="submission" date="2015-01" db="EMBL/GenBank/DDBJ databases">
        <title>Evolution of Trichinella species and genotypes.</title>
        <authorList>
            <person name="Korhonen P.K."/>
            <person name="Edoardo P."/>
            <person name="Giuseppe L.R."/>
            <person name="Gasser R.B."/>
        </authorList>
    </citation>
    <scope>NUCLEOTIDE SEQUENCE [LARGE SCALE GENOMIC DNA]</scope>
    <source>
        <strain evidence="2">ISS470</strain>
    </source>
</reference>
<name>A0A0V1G1E6_TRIPS</name>
<dbReference type="EMBL" id="JYDT01000008">
    <property type="protein sequence ID" value="KRY92134.1"/>
    <property type="molecule type" value="Genomic_DNA"/>
</dbReference>